<keyword evidence="2" id="KW-0378">Hydrolase</keyword>
<evidence type="ECO:0000313" key="6">
    <source>
        <dbReference type="Proteomes" id="UP000248314"/>
    </source>
</evidence>
<dbReference type="Pfam" id="PF01183">
    <property type="entry name" value="Glyco_hydro_25"/>
    <property type="match status" value="1"/>
</dbReference>
<evidence type="ECO:0000313" key="5">
    <source>
        <dbReference type="EMBL" id="PXX24467.1"/>
    </source>
</evidence>
<evidence type="ECO:0000256" key="3">
    <source>
        <dbReference type="ARBA" id="ARBA00023295"/>
    </source>
</evidence>
<dbReference type="InterPro" id="IPR018077">
    <property type="entry name" value="Glyco_hydro_fam25_subgr"/>
</dbReference>
<keyword evidence="3" id="KW-0326">Glycosidase</keyword>
<dbReference type="SUPFAM" id="SSF51445">
    <property type="entry name" value="(Trans)glycosidases"/>
    <property type="match status" value="1"/>
</dbReference>
<dbReference type="PANTHER" id="PTHR34135">
    <property type="entry name" value="LYSOZYME"/>
    <property type="match status" value="1"/>
</dbReference>
<dbReference type="GO" id="GO:0016052">
    <property type="term" value="P:carbohydrate catabolic process"/>
    <property type="evidence" value="ECO:0007669"/>
    <property type="project" value="TreeGrafter"/>
</dbReference>
<feature type="signal peptide" evidence="4">
    <location>
        <begin position="1"/>
        <end position="27"/>
    </location>
</feature>
<sequence>MTFCNFAFMKKLLIILACTLSPFLAKAQDGYYIQCEDTCNHIHGIDISHYQGQVFWEVIGENSKMAYVYIKATEGGDRIDPRYERNIELAHQYGLKVGSYHFFRPKTSLKKQLDNFMMQCRPADQDLIPMIDVETKSGLPTPEFCDSLTKFIALVEEAYKQKPLIYTFTNFYNAHMQGVVDGYPLMIAQYNGIEPELKDGRDITMWQYTGKGRINGINGLVDKSRFLNNHGLREIRFHH</sequence>
<reference evidence="5 6" key="1">
    <citation type="submission" date="2018-05" db="EMBL/GenBank/DDBJ databases">
        <title>Genomic Encyclopedia of Type Strains, Phase I: the one thousand microbial genomes (KMG-I) project.</title>
        <authorList>
            <person name="Kyrpides N."/>
        </authorList>
    </citation>
    <scope>NUCLEOTIDE SEQUENCE [LARGE SCALE GENOMIC DNA]</scope>
    <source>
        <strain evidence="5 6">DSM 15611</strain>
    </source>
</reference>
<dbReference type="InterPro" id="IPR017853">
    <property type="entry name" value="GH"/>
</dbReference>
<keyword evidence="4" id="KW-0732">Signal</keyword>
<dbReference type="Gene3D" id="3.20.20.80">
    <property type="entry name" value="Glycosidases"/>
    <property type="match status" value="1"/>
</dbReference>
<protein>
    <submittedName>
        <fullName evidence="5">Lysozyme</fullName>
    </submittedName>
</protein>
<evidence type="ECO:0000256" key="1">
    <source>
        <dbReference type="ARBA" id="ARBA00010646"/>
    </source>
</evidence>
<accession>A0A318IAK2</accession>
<dbReference type="GO" id="GO:0016998">
    <property type="term" value="P:cell wall macromolecule catabolic process"/>
    <property type="evidence" value="ECO:0007669"/>
    <property type="project" value="InterPro"/>
</dbReference>
<evidence type="ECO:0000256" key="2">
    <source>
        <dbReference type="ARBA" id="ARBA00022801"/>
    </source>
</evidence>
<comment type="caution">
    <text evidence="5">The sequence shown here is derived from an EMBL/GenBank/DDBJ whole genome shotgun (WGS) entry which is preliminary data.</text>
</comment>
<comment type="similarity">
    <text evidence="1">Belongs to the glycosyl hydrolase 25 family.</text>
</comment>
<dbReference type="Proteomes" id="UP000248314">
    <property type="component" value="Unassembled WGS sequence"/>
</dbReference>
<dbReference type="EMBL" id="QJJX01000002">
    <property type="protein sequence ID" value="PXX24467.1"/>
    <property type="molecule type" value="Genomic_DNA"/>
</dbReference>
<dbReference type="AlphaFoldDB" id="A0A318IAK2"/>
<dbReference type="PROSITE" id="PS51904">
    <property type="entry name" value="GLYCOSYL_HYDROL_F25_2"/>
    <property type="match status" value="1"/>
</dbReference>
<dbReference type="GO" id="GO:0009253">
    <property type="term" value="P:peptidoglycan catabolic process"/>
    <property type="evidence" value="ECO:0007669"/>
    <property type="project" value="InterPro"/>
</dbReference>
<organism evidence="5 6">
    <name type="scientific">Hoylesella shahii DSM 15611 = JCM 12083</name>
    <dbReference type="NCBI Taxonomy" id="1122991"/>
    <lineage>
        <taxon>Bacteria</taxon>
        <taxon>Pseudomonadati</taxon>
        <taxon>Bacteroidota</taxon>
        <taxon>Bacteroidia</taxon>
        <taxon>Bacteroidales</taxon>
        <taxon>Prevotellaceae</taxon>
        <taxon>Hoylesella</taxon>
    </lineage>
</organism>
<gene>
    <name evidence="5" type="ORF">EJ73_00273</name>
</gene>
<evidence type="ECO:0000256" key="4">
    <source>
        <dbReference type="SAM" id="SignalP"/>
    </source>
</evidence>
<dbReference type="PANTHER" id="PTHR34135:SF2">
    <property type="entry name" value="LYSOZYME"/>
    <property type="match status" value="1"/>
</dbReference>
<dbReference type="InterPro" id="IPR002053">
    <property type="entry name" value="Glyco_hydro_25"/>
</dbReference>
<dbReference type="STRING" id="1122991.GCA_000613445_03247"/>
<dbReference type="SMART" id="SM00641">
    <property type="entry name" value="Glyco_25"/>
    <property type="match status" value="1"/>
</dbReference>
<keyword evidence="6" id="KW-1185">Reference proteome</keyword>
<feature type="chain" id="PRO_5016433725" evidence="4">
    <location>
        <begin position="28"/>
        <end position="239"/>
    </location>
</feature>
<dbReference type="GO" id="GO:0003796">
    <property type="term" value="F:lysozyme activity"/>
    <property type="evidence" value="ECO:0007669"/>
    <property type="project" value="InterPro"/>
</dbReference>
<proteinExistence type="inferred from homology"/>
<name>A0A318IAK2_9BACT</name>